<evidence type="ECO:0000313" key="2">
    <source>
        <dbReference type="EMBL" id="CAJ0599057.1"/>
    </source>
</evidence>
<dbReference type="AlphaFoldDB" id="A0AA36GVG0"/>
<evidence type="ECO:0000313" key="3">
    <source>
        <dbReference type="Proteomes" id="UP001176961"/>
    </source>
</evidence>
<protein>
    <submittedName>
        <fullName evidence="2">Uncharacterized protein</fullName>
    </submittedName>
</protein>
<dbReference type="EMBL" id="CATQJL010000223">
    <property type="protein sequence ID" value="CAJ0599057.1"/>
    <property type="molecule type" value="Genomic_DNA"/>
</dbReference>
<proteinExistence type="predicted"/>
<comment type="caution">
    <text evidence="2">The sequence shown here is derived from an EMBL/GenBank/DDBJ whole genome shotgun (WGS) entry which is preliminary data.</text>
</comment>
<reference evidence="2" key="1">
    <citation type="submission" date="2023-07" db="EMBL/GenBank/DDBJ databases">
        <authorList>
            <consortium name="CYATHOMIX"/>
        </authorList>
    </citation>
    <scope>NUCLEOTIDE SEQUENCE</scope>
    <source>
        <strain evidence="2">N/A</strain>
    </source>
</reference>
<organism evidence="2 3">
    <name type="scientific">Cylicocyclus nassatus</name>
    <name type="common">Nematode worm</name>
    <dbReference type="NCBI Taxonomy" id="53992"/>
    <lineage>
        <taxon>Eukaryota</taxon>
        <taxon>Metazoa</taxon>
        <taxon>Ecdysozoa</taxon>
        <taxon>Nematoda</taxon>
        <taxon>Chromadorea</taxon>
        <taxon>Rhabditida</taxon>
        <taxon>Rhabditina</taxon>
        <taxon>Rhabditomorpha</taxon>
        <taxon>Strongyloidea</taxon>
        <taxon>Strongylidae</taxon>
        <taxon>Cylicocyclus</taxon>
    </lineage>
</organism>
<name>A0AA36GVG0_CYLNA</name>
<accession>A0AA36GVG0</accession>
<feature type="chain" id="PRO_5041256672" evidence="1">
    <location>
        <begin position="20"/>
        <end position="105"/>
    </location>
</feature>
<keyword evidence="3" id="KW-1185">Reference proteome</keyword>
<feature type="signal peptide" evidence="1">
    <location>
        <begin position="1"/>
        <end position="19"/>
    </location>
</feature>
<sequence length="105" mass="12117">MALQLVITLLLSQYLYVSSFTMLDRYYARFTREDPGNPFHSLDQARFIEDDSPEPAEDESNGESIRFIVAPVQMSNPLYSFISRAGQLYSVLLKRAASRKEQQLY</sequence>
<evidence type="ECO:0000256" key="1">
    <source>
        <dbReference type="SAM" id="SignalP"/>
    </source>
</evidence>
<gene>
    <name evidence="2" type="ORF">CYNAS_LOCUS11040</name>
</gene>
<dbReference type="Proteomes" id="UP001176961">
    <property type="component" value="Unassembled WGS sequence"/>
</dbReference>
<keyword evidence="1" id="KW-0732">Signal</keyword>